<dbReference type="Proteomes" id="UP000198588">
    <property type="component" value="Unassembled WGS sequence"/>
</dbReference>
<evidence type="ECO:0000313" key="5">
    <source>
        <dbReference type="EMBL" id="SDA66755.1"/>
    </source>
</evidence>
<dbReference type="SUPFAM" id="SSF55961">
    <property type="entry name" value="Bet v1-like"/>
    <property type="match status" value="1"/>
</dbReference>
<dbReference type="CDD" id="cd07814">
    <property type="entry name" value="SRPBCC_CalC_Aha1-like"/>
    <property type="match status" value="1"/>
</dbReference>
<dbReference type="SUPFAM" id="SSF54909">
    <property type="entry name" value="Dimeric alpha+beta barrel"/>
    <property type="match status" value="1"/>
</dbReference>
<dbReference type="AlphaFoldDB" id="A0A1G5XB00"/>
<gene>
    <name evidence="5" type="ORF">SAMN02927914_02078</name>
</gene>
<dbReference type="RefSeq" id="WP_091577600.1">
    <property type="nucleotide sequence ID" value="NZ_FMXM01000005.1"/>
</dbReference>
<organism evidence="5 6">
    <name type="scientific">Mesorhizobium qingshengii</name>
    <dbReference type="NCBI Taxonomy" id="1165689"/>
    <lineage>
        <taxon>Bacteria</taxon>
        <taxon>Pseudomonadati</taxon>
        <taxon>Pseudomonadota</taxon>
        <taxon>Alphaproteobacteria</taxon>
        <taxon>Hyphomicrobiales</taxon>
        <taxon>Phyllobacteriaceae</taxon>
        <taxon>Mesorhizobium</taxon>
    </lineage>
</organism>
<evidence type="ECO:0000259" key="3">
    <source>
        <dbReference type="Pfam" id="PF03795"/>
    </source>
</evidence>
<comment type="similarity">
    <text evidence="1">Belongs to the AHA1 family.</text>
</comment>
<dbReference type="Pfam" id="PF08327">
    <property type="entry name" value="AHSA1"/>
    <property type="match status" value="1"/>
</dbReference>
<dbReference type="Gene3D" id="3.30.530.20">
    <property type="match status" value="1"/>
</dbReference>
<reference evidence="5 6" key="1">
    <citation type="submission" date="2016-10" db="EMBL/GenBank/DDBJ databases">
        <authorList>
            <person name="de Groot N.N."/>
        </authorList>
    </citation>
    <scope>NUCLEOTIDE SEQUENCE [LARGE SCALE GENOMIC DNA]</scope>
    <source>
        <strain evidence="5 6">CGMCC 1.12097</strain>
    </source>
</reference>
<dbReference type="InterPro" id="IPR023393">
    <property type="entry name" value="START-like_dom_sf"/>
</dbReference>
<dbReference type="InterPro" id="IPR013538">
    <property type="entry name" value="ASHA1/2-like_C"/>
</dbReference>
<dbReference type="InterPro" id="IPR005545">
    <property type="entry name" value="YCII"/>
</dbReference>
<accession>A0A1G5XB00</accession>
<sequence length="259" mass="28330">MAINDGPRAIADVSVGTILATVTIAVPPERVFRALTADDQIPLWWGSDELYRTTKHTADVRPGGAWRSEGKGVDGREFHVQGEYLKVEPPHLLVLTWKAPWDGDNVTTVTYTLEAVEAGTRLTLRHEGFGAREGACRDHGFGWERVLGWLATFLSDGVGSKPQRVFHCRLIPPRPDFAFTLTDAEKALMKQHSDYLRGKLGEGGVILFGPVADPAGPWGLGIVRANDEAAVRALTDADPTVRSGLGFRYEILPMMTAVM</sequence>
<evidence type="ECO:0000256" key="2">
    <source>
        <dbReference type="ARBA" id="ARBA00007689"/>
    </source>
</evidence>
<feature type="domain" description="YCII-related" evidence="3">
    <location>
        <begin position="166"/>
        <end position="254"/>
    </location>
</feature>
<dbReference type="OrthoDB" id="6928805at2"/>
<dbReference type="InterPro" id="IPR011008">
    <property type="entry name" value="Dimeric_a/b-barrel"/>
</dbReference>
<comment type="similarity">
    <text evidence="2">Belongs to the YciI family.</text>
</comment>
<evidence type="ECO:0000256" key="1">
    <source>
        <dbReference type="ARBA" id="ARBA00006817"/>
    </source>
</evidence>
<proteinExistence type="inferred from homology"/>
<dbReference type="STRING" id="1165689.SAMN02927914_02078"/>
<dbReference type="Gene3D" id="3.30.70.1060">
    <property type="entry name" value="Dimeric alpha+beta barrel"/>
    <property type="match status" value="1"/>
</dbReference>
<feature type="domain" description="Activator of Hsp90 ATPase homologue 1/2-like C-terminal" evidence="4">
    <location>
        <begin position="26"/>
        <end position="153"/>
    </location>
</feature>
<name>A0A1G5XB00_9HYPH</name>
<dbReference type="Pfam" id="PF03795">
    <property type="entry name" value="YCII"/>
    <property type="match status" value="1"/>
</dbReference>
<evidence type="ECO:0000313" key="6">
    <source>
        <dbReference type="Proteomes" id="UP000198588"/>
    </source>
</evidence>
<protein>
    <submittedName>
        <fullName evidence="5">Uncharacterized conserved protein YndB, AHSA1/START domain</fullName>
    </submittedName>
</protein>
<dbReference type="EMBL" id="FMXM01000005">
    <property type="protein sequence ID" value="SDA66755.1"/>
    <property type="molecule type" value="Genomic_DNA"/>
</dbReference>
<evidence type="ECO:0000259" key="4">
    <source>
        <dbReference type="Pfam" id="PF08327"/>
    </source>
</evidence>